<dbReference type="GO" id="GO:0042918">
    <property type="term" value="P:alkanesulfonate transmembrane transport"/>
    <property type="evidence" value="ECO:0007669"/>
    <property type="project" value="UniProtKB-ARBA"/>
</dbReference>
<dbReference type="PANTHER" id="PTHR30151">
    <property type="entry name" value="ALKANE SULFONATE ABC TRANSPORTER-RELATED, MEMBRANE SUBUNIT"/>
    <property type="match status" value="1"/>
</dbReference>
<name>F0SXK5_SYNGF</name>
<evidence type="ECO:0000256" key="6">
    <source>
        <dbReference type="ARBA" id="ARBA00023136"/>
    </source>
</evidence>
<dbReference type="KEGG" id="sgy:Sgly_1538"/>
<dbReference type="FunFam" id="1.10.3720.10:FF:000003">
    <property type="entry name" value="Aliphatic sulfonate ABC transporter permease"/>
    <property type="match status" value="1"/>
</dbReference>
<feature type="transmembrane region" description="Helical" evidence="7">
    <location>
        <begin position="84"/>
        <end position="103"/>
    </location>
</feature>
<reference evidence="10" key="2">
    <citation type="submission" date="2011-02" db="EMBL/GenBank/DDBJ databases">
        <title>The complete genome of Syntrophobotulus glycolicus DSM 8271.</title>
        <authorList>
            <person name="Lucas S."/>
            <person name="Copeland A."/>
            <person name="Lapidus A."/>
            <person name="Bruce D."/>
            <person name="Goodwin L."/>
            <person name="Pitluck S."/>
            <person name="Kyrpides N."/>
            <person name="Mavromatis K."/>
            <person name="Pagani I."/>
            <person name="Ivanova N."/>
            <person name="Mikhailova N."/>
            <person name="Chertkov O."/>
            <person name="Held B."/>
            <person name="Detter J.C."/>
            <person name="Tapia R."/>
            <person name="Han C."/>
            <person name="Land M."/>
            <person name="Hauser L."/>
            <person name="Markowitz V."/>
            <person name="Cheng J.-F."/>
            <person name="Hugenholtz P."/>
            <person name="Woyke T."/>
            <person name="Wu D."/>
            <person name="Spring S."/>
            <person name="Schroeder M."/>
            <person name="Brambilla E."/>
            <person name="Klenk H.-P."/>
            <person name="Eisen J.A."/>
        </authorList>
    </citation>
    <scope>NUCLEOTIDE SEQUENCE [LARGE SCALE GENOMIC DNA]</scope>
    <source>
        <strain evidence="10">DSM 8271 / FlGlyR</strain>
    </source>
</reference>
<evidence type="ECO:0000256" key="4">
    <source>
        <dbReference type="ARBA" id="ARBA00022692"/>
    </source>
</evidence>
<dbReference type="AlphaFoldDB" id="F0SXK5"/>
<dbReference type="STRING" id="645991.Sgly_1538"/>
<evidence type="ECO:0000259" key="8">
    <source>
        <dbReference type="PROSITE" id="PS50928"/>
    </source>
</evidence>
<gene>
    <name evidence="9" type="ordered locus">Sgly_1538</name>
</gene>
<keyword evidence="6 7" id="KW-0472">Membrane</keyword>
<dbReference type="EMBL" id="CP002547">
    <property type="protein sequence ID" value="ADY55838.1"/>
    <property type="molecule type" value="Genomic_DNA"/>
</dbReference>
<reference evidence="9 10" key="1">
    <citation type="journal article" date="2011" name="Stand. Genomic Sci.">
        <title>Complete genome sequence of Syntrophobotulus glycolicus type strain (FlGlyR).</title>
        <authorList>
            <person name="Han C."/>
            <person name="Mwirichia R."/>
            <person name="Chertkov O."/>
            <person name="Held B."/>
            <person name="Lapidus A."/>
            <person name="Nolan M."/>
            <person name="Lucas S."/>
            <person name="Hammon N."/>
            <person name="Deshpande S."/>
            <person name="Cheng J.F."/>
            <person name="Tapia R."/>
            <person name="Goodwin L."/>
            <person name="Pitluck S."/>
            <person name="Huntemann M."/>
            <person name="Liolios K."/>
            <person name="Ivanova N."/>
            <person name="Pagani I."/>
            <person name="Mavromatis K."/>
            <person name="Ovchinikova G."/>
            <person name="Pati A."/>
            <person name="Chen A."/>
            <person name="Palaniappan K."/>
            <person name="Land M."/>
            <person name="Hauser L."/>
            <person name="Brambilla E.M."/>
            <person name="Rohde M."/>
            <person name="Spring S."/>
            <person name="Sikorski J."/>
            <person name="Goker M."/>
            <person name="Woyke T."/>
            <person name="Bristow J."/>
            <person name="Eisen J.A."/>
            <person name="Markowitz V."/>
            <person name="Hugenholtz P."/>
            <person name="Kyrpides N.C."/>
            <person name="Klenk H.P."/>
            <person name="Detter J.C."/>
        </authorList>
    </citation>
    <scope>NUCLEOTIDE SEQUENCE [LARGE SCALE GENOMIC DNA]</scope>
    <source>
        <strain evidence="10">DSM 8271 / FlGlyR</strain>
    </source>
</reference>
<evidence type="ECO:0000313" key="10">
    <source>
        <dbReference type="Proteomes" id="UP000007488"/>
    </source>
</evidence>
<feature type="transmembrane region" description="Helical" evidence="7">
    <location>
        <begin position="235"/>
        <end position="254"/>
    </location>
</feature>
<comment type="similarity">
    <text evidence="7">Belongs to the binding-protein-dependent transport system permease family.</text>
</comment>
<sequence>MIKIARVAEKHRSQISEVKIVNKLQYISLPLLILVVWKVLSDLQVINPVALPSPEKVAESFYTMILNGQLAKHVGISILRVLEGYSLAVVLGIVLGVAIGLSRSLNRITDFTIQLLRPIPPIAWIPLAIIWFGVEEESKIFLIFLGGFFPILLNVTDGIRQTEQKLVEVSKVLEASLWRFIFRLVIPGALPSIMTGLRIGIGSAWLCVVAAELIAADRGIGYMIMDARQLLQTDLVIVGMITIGLIGKIMDTLLKQLEFVLIRWKVNYQGD</sequence>
<feature type="domain" description="ABC transmembrane type-1" evidence="8">
    <location>
        <begin position="74"/>
        <end position="254"/>
    </location>
</feature>
<dbReference type="InterPro" id="IPR035906">
    <property type="entry name" value="MetI-like_sf"/>
</dbReference>
<dbReference type="PROSITE" id="PS50928">
    <property type="entry name" value="ABC_TM1"/>
    <property type="match status" value="1"/>
</dbReference>
<dbReference type="HOGENOM" id="CLU_046113_1_4_9"/>
<evidence type="ECO:0000256" key="1">
    <source>
        <dbReference type="ARBA" id="ARBA00004651"/>
    </source>
</evidence>
<dbReference type="SUPFAM" id="SSF161098">
    <property type="entry name" value="MetI-like"/>
    <property type="match status" value="1"/>
</dbReference>
<evidence type="ECO:0000256" key="5">
    <source>
        <dbReference type="ARBA" id="ARBA00022989"/>
    </source>
</evidence>
<keyword evidence="4 7" id="KW-0812">Transmembrane</keyword>
<protein>
    <submittedName>
        <fullName evidence="9">Binding-protein-dependent transport systems inner membrane component</fullName>
    </submittedName>
</protein>
<dbReference type="CDD" id="cd06261">
    <property type="entry name" value="TM_PBP2"/>
    <property type="match status" value="1"/>
</dbReference>
<evidence type="ECO:0000256" key="2">
    <source>
        <dbReference type="ARBA" id="ARBA00022448"/>
    </source>
</evidence>
<dbReference type="Gene3D" id="1.10.3720.10">
    <property type="entry name" value="MetI-like"/>
    <property type="match status" value="1"/>
</dbReference>
<keyword evidence="3" id="KW-1003">Cell membrane</keyword>
<dbReference type="GO" id="GO:0005886">
    <property type="term" value="C:plasma membrane"/>
    <property type="evidence" value="ECO:0007669"/>
    <property type="project" value="UniProtKB-SubCell"/>
</dbReference>
<evidence type="ECO:0000256" key="3">
    <source>
        <dbReference type="ARBA" id="ARBA00022475"/>
    </source>
</evidence>
<proteinExistence type="inferred from homology"/>
<dbReference type="PANTHER" id="PTHR30151:SF0">
    <property type="entry name" value="ABC TRANSPORTER PERMEASE PROTEIN MJ0413-RELATED"/>
    <property type="match status" value="1"/>
</dbReference>
<keyword evidence="10" id="KW-1185">Reference proteome</keyword>
<comment type="subcellular location">
    <subcellularLocation>
        <location evidence="1 7">Cell membrane</location>
        <topology evidence="1 7">Multi-pass membrane protein</topology>
    </subcellularLocation>
</comment>
<evidence type="ECO:0000313" key="9">
    <source>
        <dbReference type="EMBL" id="ADY55838.1"/>
    </source>
</evidence>
<evidence type="ECO:0000256" key="7">
    <source>
        <dbReference type="RuleBase" id="RU363032"/>
    </source>
</evidence>
<dbReference type="Pfam" id="PF00528">
    <property type="entry name" value="BPD_transp_1"/>
    <property type="match status" value="1"/>
</dbReference>
<accession>F0SXK5</accession>
<dbReference type="Proteomes" id="UP000007488">
    <property type="component" value="Chromosome"/>
</dbReference>
<keyword evidence="5 7" id="KW-1133">Transmembrane helix</keyword>
<keyword evidence="2 7" id="KW-0813">Transport</keyword>
<feature type="transmembrane region" description="Helical" evidence="7">
    <location>
        <begin position="140"/>
        <end position="159"/>
    </location>
</feature>
<dbReference type="InterPro" id="IPR000515">
    <property type="entry name" value="MetI-like"/>
</dbReference>
<dbReference type="RefSeq" id="WP_013624708.1">
    <property type="nucleotide sequence ID" value="NC_015172.1"/>
</dbReference>
<dbReference type="eggNOG" id="COG0600">
    <property type="taxonomic scope" value="Bacteria"/>
</dbReference>
<feature type="transmembrane region" description="Helical" evidence="7">
    <location>
        <begin position="115"/>
        <end position="134"/>
    </location>
</feature>
<organism evidence="9 10">
    <name type="scientific">Syntrophobotulus glycolicus (strain DSM 8271 / FlGlyR)</name>
    <dbReference type="NCBI Taxonomy" id="645991"/>
    <lineage>
        <taxon>Bacteria</taxon>
        <taxon>Bacillati</taxon>
        <taxon>Bacillota</taxon>
        <taxon>Clostridia</taxon>
        <taxon>Eubacteriales</taxon>
        <taxon>Desulfitobacteriaceae</taxon>
        <taxon>Syntrophobotulus</taxon>
    </lineage>
</organism>